<evidence type="ECO:0000256" key="5">
    <source>
        <dbReference type="ARBA" id="ARBA00022692"/>
    </source>
</evidence>
<evidence type="ECO:0000256" key="3">
    <source>
        <dbReference type="ARBA" id="ARBA00022448"/>
    </source>
</evidence>
<keyword evidence="4" id="KW-1003">Cell membrane</keyword>
<dbReference type="KEGG" id="kki:KKKWG1_0143"/>
<dbReference type="SUPFAM" id="SSF103481">
    <property type="entry name" value="Multidrug resistance efflux transporter EmrE"/>
    <property type="match status" value="2"/>
</dbReference>
<dbReference type="InterPro" id="IPR004626">
    <property type="entry name" value="RarD"/>
</dbReference>
<dbReference type="AlphaFoldDB" id="A0AAX2J1U2"/>
<feature type="transmembrane region" description="Helical" evidence="8">
    <location>
        <begin position="277"/>
        <end position="295"/>
    </location>
</feature>
<feature type="transmembrane region" description="Helical" evidence="8">
    <location>
        <begin position="155"/>
        <end position="171"/>
    </location>
</feature>
<feature type="transmembrane region" description="Helical" evidence="8">
    <location>
        <begin position="183"/>
        <end position="203"/>
    </location>
</feature>
<sequence>MNRQTSETQKGIIGALACYLLWGAFPLFWYPINQSDMPSMQVLAQRVAWSAVFAVACMLVFKQTQTVWQAVRQPKILLTFCASSLLIGSNWLIYLWAILNNHVVDASLGYFLNPLVNVLIGFLVLHEKLNKMQAASLILAASGIVWLAIPAGQIPWVALSLAASFSLYALIRKLAPMPALAGLTLETLLLLPFALAYLGYCAWQNQLYFGQLNSLQTSIIVLSGVATTIPLLLFASSAKRISLSLLGMLQYVSPTLQFALGLMLFGETLNASRLAGYGLVWCGVAVFLWGTWLAGRKASS</sequence>
<comment type="subcellular location">
    <subcellularLocation>
        <location evidence="1">Cell membrane</location>
        <topology evidence="1">Multi-pass membrane protein</topology>
    </subcellularLocation>
</comment>
<name>A0AAX2J1U2_KINKI</name>
<evidence type="ECO:0000256" key="8">
    <source>
        <dbReference type="SAM" id="Phobius"/>
    </source>
</evidence>
<feature type="transmembrane region" description="Helical" evidence="8">
    <location>
        <begin position="243"/>
        <end position="265"/>
    </location>
</feature>
<evidence type="ECO:0000256" key="6">
    <source>
        <dbReference type="ARBA" id="ARBA00022989"/>
    </source>
</evidence>
<proteinExistence type="inferred from homology"/>
<dbReference type="PANTHER" id="PTHR22911:SF137">
    <property type="entry name" value="SOLUTE CARRIER FAMILY 35 MEMBER G2-RELATED"/>
    <property type="match status" value="1"/>
</dbReference>
<dbReference type="EMBL" id="LS483426">
    <property type="protein sequence ID" value="SQH24161.1"/>
    <property type="molecule type" value="Genomic_DNA"/>
</dbReference>
<reference evidence="10 11" key="1">
    <citation type="submission" date="2018-06" db="EMBL/GenBank/DDBJ databases">
        <authorList>
            <consortium name="Pathogen Informatics"/>
            <person name="Doyle S."/>
        </authorList>
    </citation>
    <scope>NUCLEOTIDE SEQUENCE [LARGE SCALE GENOMIC DNA]</scope>
    <source>
        <strain evidence="10 11">NCTC10529</strain>
    </source>
</reference>
<evidence type="ECO:0000256" key="4">
    <source>
        <dbReference type="ARBA" id="ARBA00022475"/>
    </source>
</evidence>
<feature type="transmembrane region" description="Helical" evidence="8">
    <location>
        <begin position="76"/>
        <end position="96"/>
    </location>
</feature>
<dbReference type="InterPro" id="IPR000620">
    <property type="entry name" value="EamA_dom"/>
</dbReference>
<keyword evidence="7 8" id="KW-0472">Membrane</keyword>
<feature type="transmembrane region" description="Helical" evidence="8">
    <location>
        <begin position="47"/>
        <end position="64"/>
    </location>
</feature>
<keyword evidence="5 8" id="KW-0812">Transmembrane</keyword>
<feature type="transmembrane region" description="Helical" evidence="8">
    <location>
        <begin position="12"/>
        <end position="32"/>
    </location>
</feature>
<gene>
    <name evidence="10" type="primary">rarD</name>
    <name evidence="10" type="ORF">NCTC10529_00314</name>
</gene>
<organism evidence="10 11">
    <name type="scientific">Kingella kingae</name>
    <dbReference type="NCBI Taxonomy" id="504"/>
    <lineage>
        <taxon>Bacteria</taxon>
        <taxon>Pseudomonadati</taxon>
        <taxon>Pseudomonadota</taxon>
        <taxon>Betaproteobacteria</taxon>
        <taxon>Neisseriales</taxon>
        <taxon>Neisseriaceae</taxon>
        <taxon>Kingella</taxon>
    </lineage>
</organism>
<dbReference type="GO" id="GO:0005886">
    <property type="term" value="C:plasma membrane"/>
    <property type="evidence" value="ECO:0007669"/>
    <property type="project" value="UniProtKB-SubCell"/>
</dbReference>
<dbReference type="GeneID" id="93261632"/>
<dbReference type="InterPro" id="IPR037185">
    <property type="entry name" value="EmrE-like"/>
</dbReference>
<evidence type="ECO:0000256" key="2">
    <source>
        <dbReference type="ARBA" id="ARBA00007362"/>
    </source>
</evidence>
<dbReference type="NCBIfam" id="TIGR00688">
    <property type="entry name" value="rarD"/>
    <property type="match status" value="1"/>
</dbReference>
<feature type="domain" description="EamA" evidence="9">
    <location>
        <begin position="10"/>
        <end position="147"/>
    </location>
</feature>
<dbReference type="Proteomes" id="UP000248598">
    <property type="component" value="Chromosome 1"/>
</dbReference>
<evidence type="ECO:0000259" key="9">
    <source>
        <dbReference type="Pfam" id="PF00892"/>
    </source>
</evidence>
<dbReference type="Pfam" id="PF00892">
    <property type="entry name" value="EamA"/>
    <property type="match status" value="1"/>
</dbReference>
<dbReference type="RefSeq" id="WP_003788469.1">
    <property type="nucleotide sequence ID" value="NZ_CP050135.1"/>
</dbReference>
<comment type="similarity">
    <text evidence="2">Belongs to the EamA transporter family.</text>
</comment>
<evidence type="ECO:0000256" key="1">
    <source>
        <dbReference type="ARBA" id="ARBA00004651"/>
    </source>
</evidence>
<keyword evidence="3" id="KW-0813">Transport</keyword>
<evidence type="ECO:0000256" key="7">
    <source>
        <dbReference type="ARBA" id="ARBA00023136"/>
    </source>
</evidence>
<evidence type="ECO:0000313" key="11">
    <source>
        <dbReference type="Proteomes" id="UP000248598"/>
    </source>
</evidence>
<feature type="transmembrane region" description="Helical" evidence="8">
    <location>
        <begin position="108"/>
        <end position="125"/>
    </location>
</feature>
<protein>
    <submittedName>
        <fullName evidence="10">Chloramphenical resistance permease RarD</fullName>
    </submittedName>
</protein>
<accession>A0AAX2J1U2</accession>
<keyword evidence="6 8" id="KW-1133">Transmembrane helix</keyword>
<feature type="transmembrane region" description="Helical" evidence="8">
    <location>
        <begin position="132"/>
        <end position="149"/>
    </location>
</feature>
<evidence type="ECO:0000313" key="10">
    <source>
        <dbReference type="EMBL" id="SQH24161.1"/>
    </source>
</evidence>
<feature type="transmembrane region" description="Helical" evidence="8">
    <location>
        <begin position="215"/>
        <end position="236"/>
    </location>
</feature>
<dbReference type="PANTHER" id="PTHR22911">
    <property type="entry name" value="ACYL-MALONYL CONDENSING ENZYME-RELATED"/>
    <property type="match status" value="1"/>
</dbReference>